<feature type="compositionally biased region" description="Polar residues" evidence="1">
    <location>
        <begin position="148"/>
        <end position="160"/>
    </location>
</feature>
<dbReference type="AlphaFoldDB" id="A0AAD9G718"/>
<accession>A0AAD9G718</accession>
<gene>
    <name evidence="2" type="ORF">X943_001790</name>
</gene>
<feature type="compositionally biased region" description="Basic and acidic residues" evidence="1">
    <location>
        <begin position="207"/>
        <end position="222"/>
    </location>
</feature>
<reference evidence="2" key="2">
    <citation type="submission" date="2021-05" db="EMBL/GenBank/DDBJ databases">
        <authorList>
            <person name="Pain A."/>
        </authorList>
    </citation>
    <scope>NUCLEOTIDE SEQUENCE</scope>
    <source>
        <strain evidence="2">1802A</strain>
    </source>
</reference>
<reference evidence="2" key="1">
    <citation type="journal article" date="2014" name="Nucleic Acids Res.">
        <title>The evolutionary dynamics of variant antigen genes in Babesia reveal a history of genomic innovation underlying host-parasite interaction.</title>
        <authorList>
            <person name="Jackson A.P."/>
            <person name="Otto T.D."/>
            <person name="Darby A."/>
            <person name="Ramaprasad A."/>
            <person name="Xia D."/>
            <person name="Echaide I.E."/>
            <person name="Farber M."/>
            <person name="Gahlot S."/>
            <person name="Gamble J."/>
            <person name="Gupta D."/>
            <person name="Gupta Y."/>
            <person name="Jackson L."/>
            <person name="Malandrin L."/>
            <person name="Malas T.B."/>
            <person name="Moussa E."/>
            <person name="Nair M."/>
            <person name="Reid A.J."/>
            <person name="Sanders M."/>
            <person name="Sharma J."/>
            <person name="Tracey A."/>
            <person name="Quail M.A."/>
            <person name="Weir W."/>
            <person name="Wastling J.M."/>
            <person name="Hall N."/>
            <person name="Willadsen P."/>
            <person name="Lingelbach K."/>
            <person name="Shiels B."/>
            <person name="Tait A."/>
            <person name="Berriman M."/>
            <person name="Allred D.R."/>
            <person name="Pain A."/>
        </authorList>
    </citation>
    <scope>NUCLEOTIDE SEQUENCE</scope>
    <source>
        <strain evidence="2">1802A</strain>
    </source>
</reference>
<evidence type="ECO:0000256" key="1">
    <source>
        <dbReference type="SAM" id="MobiDB-lite"/>
    </source>
</evidence>
<dbReference type="Proteomes" id="UP001195914">
    <property type="component" value="Unassembled WGS sequence"/>
</dbReference>
<proteinExistence type="predicted"/>
<feature type="compositionally biased region" description="Basic and acidic residues" evidence="1">
    <location>
        <begin position="312"/>
        <end position="326"/>
    </location>
</feature>
<feature type="compositionally biased region" description="Basic and acidic residues" evidence="1">
    <location>
        <begin position="137"/>
        <end position="147"/>
    </location>
</feature>
<sequence length="547" mass="62303">MATRKPISINLRDLQRVLNEGKPELPRYSSGAVDDNVEGTTQTTFGANRYKSADSRWANEVDDDDFDVKNPREERAERPEQDFSTVRSTANEFKRSETTSRSTGRGTSDLDFERKTDDDVWRSTGNRTNADETADDEVWRRSGRNKDSGTSAGQDAGQSKQGDRFGRELDDDEMFNRSTMRSDTQSRKLYVPPSKKNDGGAGSYSARNERFSCLEEPYERRNSNSTGYESNRAREVFSMQRREPDSQRDFYGGQQTRESYRGNTKSSLFGDSQKTGIYVPSFKRSQTYHPGHMSKPTNVHDIILKAAAMSEQKSKEENKKQTEPEPPKTQQSQVDLQLQQKREAVIRHNRMYEVNQETLKNLEDAVQSLLKGDHVNTNDLIPEDEQELVPAVVACILACKACESCSTMQDVHDKFSTVAPLLKALCERCEDPIEEKLLTEVAKIICHWKLPALSESVYLIEAVFDALLHCGIVTRNIVLHWLEHTADEVPDRINLILQLLPWKRWLLGESLQAPALQSEQESDESEEDIDIEALVPKPIRLSKTMMY</sequence>
<feature type="compositionally biased region" description="Basic and acidic residues" evidence="1">
    <location>
        <begin position="231"/>
        <end position="248"/>
    </location>
</feature>
<evidence type="ECO:0000313" key="3">
    <source>
        <dbReference type="Proteomes" id="UP001195914"/>
    </source>
</evidence>
<name>A0AAD9G718_BABDI</name>
<feature type="compositionally biased region" description="Polar residues" evidence="1">
    <location>
        <begin position="253"/>
        <end position="272"/>
    </location>
</feature>
<protein>
    <submittedName>
        <fullName evidence="2">Uncharacterized protein</fullName>
    </submittedName>
</protein>
<dbReference type="Gene3D" id="1.25.40.180">
    <property type="match status" value="1"/>
</dbReference>
<feature type="compositionally biased region" description="Basic and acidic residues" evidence="1">
    <location>
        <begin position="111"/>
        <end position="121"/>
    </location>
</feature>
<feature type="compositionally biased region" description="Basic and acidic residues" evidence="1">
    <location>
        <begin position="67"/>
        <end position="81"/>
    </location>
</feature>
<feature type="region of interest" description="Disordered" evidence="1">
    <location>
        <begin position="22"/>
        <end position="272"/>
    </location>
</feature>
<feature type="region of interest" description="Disordered" evidence="1">
    <location>
        <begin position="310"/>
        <end position="335"/>
    </location>
</feature>
<feature type="compositionally biased region" description="Polar residues" evidence="1">
    <location>
        <begin position="82"/>
        <end position="91"/>
    </location>
</feature>
<organism evidence="2 3">
    <name type="scientific">Babesia divergens</name>
    <dbReference type="NCBI Taxonomy" id="32595"/>
    <lineage>
        <taxon>Eukaryota</taxon>
        <taxon>Sar</taxon>
        <taxon>Alveolata</taxon>
        <taxon>Apicomplexa</taxon>
        <taxon>Aconoidasida</taxon>
        <taxon>Piroplasmida</taxon>
        <taxon>Babesiidae</taxon>
        <taxon>Babesia</taxon>
    </lineage>
</organism>
<keyword evidence="3" id="KW-1185">Reference proteome</keyword>
<comment type="caution">
    <text evidence="2">The sequence shown here is derived from an EMBL/GenBank/DDBJ whole genome shotgun (WGS) entry which is preliminary data.</text>
</comment>
<evidence type="ECO:0000313" key="2">
    <source>
        <dbReference type="EMBL" id="KAK1933000.1"/>
    </source>
</evidence>
<dbReference type="EMBL" id="JAHBMH010000073">
    <property type="protein sequence ID" value="KAK1933000.1"/>
    <property type="molecule type" value="Genomic_DNA"/>
</dbReference>